<protein>
    <submittedName>
        <fullName evidence="2">VOC family protein</fullName>
    </submittedName>
</protein>
<dbReference type="InterPro" id="IPR004360">
    <property type="entry name" value="Glyas_Fos-R_dOase_dom"/>
</dbReference>
<proteinExistence type="predicted"/>
<dbReference type="SUPFAM" id="SSF54593">
    <property type="entry name" value="Glyoxalase/Bleomycin resistance protein/Dihydroxybiphenyl dioxygenase"/>
    <property type="match status" value="2"/>
</dbReference>
<dbReference type="EMBL" id="JAJOMB010000024">
    <property type="protein sequence ID" value="MCD5315706.1"/>
    <property type="molecule type" value="Genomic_DNA"/>
</dbReference>
<reference evidence="2" key="1">
    <citation type="submission" date="2021-11" db="EMBL/GenBank/DDBJ databases">
        <title>Streptomyces corallinus and Kineosporia corallina sp. nov., two new coral-derived marine actinobacteria.</title>
        <authorList>
            <person name="Buangrab K."/>
            <person name="Sutthacheep M."/>
            <person name="Yeemin T."/>
            <person name="Harunari E."/>
            <person name="Igarashi Y."/>
            <person name="Sripreechasak P."/>
            <person name="Kanchanasin P."/>
            <person name="Tanasupawat S."/>
            <person name="Phongsopitanun W."/>
        </authorList>
    </citation>
    <scope>NUCLEOTIDE SEQUENCE</scope>
    <source>
        <strain evidence="2">JCM 31032</strain>
    </source>
</reference>
<keyword evidence="3" id="KW-1185">Reference proteome</keyword>
<dbReference type="PROSITE" id="PS51819">
    <property type="entry name" value="VOC"/>
    <property type="match status" value="2"/>
</dbReference>
<dbReference type="Proteomes" id="UP001138997">
    <property type="component" value="Unassembled WGS sequence"/>
</dbReference>
<dbReference type="AlphaFoldDB" id="A0A9X1NL38"/>
<gene>
    <name evidence="2" type="ORF">LR394_32905</name>
</gene>
<feature type="domain" description="VOC" evidence="1">
    <location>
        <begin position="141"/>
        <end position="265"/>
    </location>
</feature>
<accession>A0A9X1NL38</accession>
<dbReference type="Gene3D" id="3.10.180.10">
    <property type="entry name" value="2,3-Dihydroxybiphenyl 1,2-Dioxygenase, domain 1"/>
    <property type="match status" value="2"/>
</dbReference>
<feature type="domain" description="VOC" evidence="1">
    <location>
        <begin position="4"/>
        <end position="126"/>
    </location>
</feature>
<evidence type="ECO:0000313" key="2">
    <source>
        <dbReference type="EMBL" id="MCD5315706.1"/>
    </source>
</evidence>
<dbReference type="Pfam" id="PF00903">
    <property type="entry name" value="Glyoxalase"/>
    <property type="match status" value="1"/>
</dbReference>
<name>A0A9X1NL38_9ACTN</name>
<dbReference type="PANTHER" id="PTHR36503:SF1">
    <property type="entry name" value="BLR2520 PROTEIN"/>
    <property type="match status" value="1"/>
</dbReference>
<comment type="caution">
    <text evidence="2">The sequence shown here is derived from an EMBL/GenBank/DDBJ whole genome shotgun (WGS) entry which is preliminary data.</text>
</comment>
<dbReference type="RefSeq" id="WP_231448527.1">
    <property type="nucleotide sequence ID" value="NZ_JAJOMB010000024.1"/>
</dbReference>
<sequence>MTFALDVLDLAVPEVATAENFYKATFAPQATEQGESVDLDLHGTAQVGLHQSDALAATVGTPATTDGFRGFVISYVLKQPTEVQTLVEAARQQGATVLKPPKKSLFAGFSAVYRTPDGSIWKLAAPHRKDDGPAQNPPVPTEVGALLGVQDTKASKAFYEALGMKVDRDYGDKYIDFHVEEGRCRLALMPRKTLAKDAGVEESGSGFHHSVFTYRADSREEADLLLSAAASSGGKVAVPAAEDENGTYRGAFSDPDGNLWNVTVK</sequence>
<evidence type="ECO:0000259" key="1">
    <source>
        <dbReference type="PROSITE" id="PS51819"/>
    </source>
</evidence>
<evidence type="ECO:0000313" key="3">
    <source>
        <dbReference type="Proteomes" id="UP001138997"/>
    </source>
</evidence>
<dbReference type="InterPro" id="IPR037523">
    <property type="entry name" value="VOC_core"/>
</dbReference>
<organism evidence="2 3">
    <name type="scientific">Kineosporia babensis</name>
    <dbReference type="NCBI Taxonomy" id="499548"/>
    <lineage>
        <taxon>Bacteria</taxon>
        <taxon>Bacillati</taxon>
        <taxon>Actinomycetota</taxon>
        <taxon>Actinomycetes</taxon>
        <taxon>Kineosporiales</taxon>
        <taxon>Kineosporiaceae</taxon>
        <taxon>Kineosporia</taxon>
    </lineage>
</organism>
<dbReference type="InterPro" id="IPR029068">
    <property type="entry name" value="Glyas_Bleomycin-R_OHBP_Dase"/>
</dbReference>
<dbReference type="PANTHER" id="PTHR36503">
    <property type="entry name" value="BLR2520 PROTEIN"/>
    <property type="match status" value="1"/>
</dbReference>